<dbReference type="PROSITE" id="PS51257">
    <property type="entry name" value="PROKAR_LIPOPROTEIN"/>
    <property type="match status" value="1"/>
</dbReference>
<sequence length="133" mass="15356">MQQKIFILLLSMCLFTGCQIISPIFVDYNGVRRDVTQWINHHSFLSMQQKRSMAQLSRAQQKIVRFADLNTEQQLELARENQIALSCASQRLSQKQIQQLQQQIFGEKTAKVLLSYAQLAPKIKLDATQIQCD</sequence>
<protein>
    <recommendedName>
        <fullName evidence="3">Lipoprotein</fullName>
    </recommendedName>
</protein>
<gene>
    <name evidence="1" type="ORF">D7V64_01570</name>
</gene>
<reference evidence="1 2" key="1">
    <citation type="submission" date="2018-09" db="EMBL/GenBank/DDBJ databases">
        <title>The draft genome of Acinetobacter spp. strains.</title>
        <authorList>
            <person name="Qin J."/>
            <person name="Feng Y."/>
            <person name="Zong Z."/>
        </authorList>
    </citation>
    <scope>NUCLEOTIDE SEQUENCE [LARGE SCALE GENOMIC DNA]</scope>
    <source>
        <strain evidence="1 2">WCHAc060002</strain>
    </source>
</reference>
<accession>A0A3A8GL61</accession>
<evidence type="ECO:0000313" key="2">
    <source>
        <dbReference type="Proteomes" id="UP000281084"/>
    </source>
</evidence>
<name>A0A3A8GL61_9GAMM</name>
<dbReference type="RefSeq" id="WP_120366613.1">
    <property type="nucleotide sequence ID" value="NZ_RAXZ01000001.1"/>
</dbReference>
<dbReference type="EMBL" id="RAXZ01000001">
    <property type="protein sequence ID" value="RKG55804.1"/>
    <property type="molecule type" value="Genomic_DNA"/>
</dbReference>
<evidence type="ECO:0008006" key="3">
    <source>
        <dbReference type="Google" id="ProtNLM"/>
    </source>
</evidence>
<dbReference type="Proteomes" id="UP000281084">
    <property type="component" value="Unassembled WGS sequence"/>
</dbReference>
<evidence type="ECO:0000313" key="1">
    <source>
        <dbReference type="EMBL" id="RKG55804.1"/>
    </source>
</evidence>
<dbReference type="AlphaFoldDB" id="A0A3A8GL61"/>
<proteinExistence type="predicted"/>
<organism evidence="1 2">
    <name type="scientific">Acinetobacter cumulans</name>
    <dbReference type="NCBI Taxonomy" id="2136182"/>
    <lineage>
        <taxon>Bacteria</taxon>
        <taxon>Pseudomonadati</taxon>
        <taxon>Pseudomonadota</taxon>
        <taxon>Gammaproteobacteria</taxon>
        <taxon>Moraxellales</taxon>
        <taxon>Moraxellaceae</taxon>
        <taxon>Acinetobacter</taxon>
    </lineage>
</organism>
<comment type="caution">
    <text evidence="1">The sequence shown here is derived from an EMBL/GenBank/DDBJ whole genome shotgun (WGS) entry which is preliminary data.</text>
</comment>